<reference evidence="1" key="1">
    <citation type="submission" date="2023-10" db="EMBL/GenBank/DDBJ databases">
        <title>Genome assembly of Pristionchus species.</title>
        <authorList>
            <person name="Yoshida K."/>
            <person name="Sommer R.J."/>
        </authorList>
    </citation>
    <scope>NUCLEOTIDE SEQUENCE</scope>
    <source>
        <strain evidence="1">RS0144</strain>
    </source>
</reference>
<dbReference type="Proteomes" id="UP001432027">
    <property type="component" value="Unassembled WGS sequence"/>
</dbReference>
<accession>A0AAV5U2G1</accession>
<dbReference type="AlphaFoldDB" id="A0AAV5U2G1"/>
<dbReference type="EMBL" id="BTSX01000005">
    <property type="protein sequence ID" value="GMT00681.1"/>
    <property type="molecule type" value="Genomic_DNA"/>
</dbReference>
<evidence type="ECO:0000313" key="2">
    <source>
        <dbReference type="Proteomes" id="UP001432027"/>
    </source>
</evidence>
<gene>
    <name evidence="1" type="ORF">PENTCL1PPCAC_22855</name>
</gene>
<name>A0AAV5U2G1_9BILA</name>
<organism evidence="1 2">
    <name type="scientific">Pristionchus entomophagus</name>
    <dbReference type="NCBI Taxonomy" id="358040"/>
    <lineage>
        <taxon>Eukaryota</taxon>
        <taxon>Metazoa</taxon>
        <taxon>Ecdysozoa</taxon>
        <taxon>Nematoda</taxon>
        <taxon>Chromadorea</taxon>
        <taxon>Rhabditida</taxon>
        <taxon>Rhabditina</taxon>
        <taxon>Diplogasteromorpha</taxon>
        <taxon>Diplogasteroidea</taxon>
        <taxon>Neodiplogasteridae</taxon>
        <taxon>Pristionchus</taxon>
    </lineage>
</organism>
<evidence type="ECO:0000313" key="1">
    <source>
        <dbReference type="EMBL" id="GMT00681.1"/>
    </source>
</evidence>
<comment type="caution">
    <text evidence="1">The sequence shown here is derived from an EMBL/GenBank/DDBJ whole genome shotgun (WGS) entry which is preliminary data.</text>
</comment>
<proteinExistence type="predicted"/>
<keyword evidence="2" id="KW-1185">Reference proteome</keyword>
<feature type="non-terminal residue" evidence="1">
    <location>
        <position position="1"/>
    </location>
</feature>
<protein>
    <submittedName>
        <fullName evidence="1">Uncharacterized protein</fullName>
    </submittedName>
</protein>
<sequence length="73" mass="8263">RFCIQTEAAMTHLEALSIVFESEGKVDEIRKRSGRLSQVINVSPPVMGRPREVSDGANERQEEVMLEEFLSTQ</sequence>